<organism evidence="2 3">
    <name type="scientific">Legionella massiliensis</name>
    <dbReference type="NCBI Taxonomy" id="1034943"/>
    <lineage>
        <taxon>Bacteria</taxon>
        <taxon>Pseudomonadati</taxon>
        <taxon>Pseudomonadota</taxon>
        <taxon>Gammaproteobacteria</taxon>
        <taxon>Legionellales</taxon>
        <taxon>Legionellaceae</taxon>
        <taxon>Legionella</taxon>
    </lineage>
</organism>
<proteinExistence type="predicted"/>
<accession>A0A078KS01</accession>
<evidence type="ECO:0000313" key="3">
    <source>
        <dbReference type="Proteomes" id="UP000044071"/>
    </source>
</evidence>
<gene>
    <name evidence="2" type="ORF">BN59_01522</name>
</gene>
<evidence type="ECO:0000313" key="2">
    <source>
        <dbReference type="EMBL" id="CDZ77240.1"/>
    </source>
</evidence>
<dbReference type="EMBL" id="CCSB01000002">
    <property type="protein sequence ID" value="CDZ77240.1"/>
    <property type="molecule type" value="Genomic_DNA"/>
</dbReference>
<keyword evidence="3" id="KW-1185">Reference proteome</keyword>
<evidence type="ECO:0000256" key="1">
    <source>
        <dbReference type="SAM" id="MobiDB-lite"/>
    </source>
</evidence>
<name>A0A078KS01_9GAMM</name>
<protein>
    <submittedName>
        <fullName evidence="2">Uncharacterized protein</fullName>
    </submittedName>
</protein>
<sequence length="116" mass="12789">MIGCINLASWIPKALVEHKITVSNLKRLLFGKGAKTTQKQSPTIAKPDAITDAEKSEASNQAPCEAKKPKGHGRLPHTAYTHAIEMSLVTQLCRKLRIKLMYPILRISGLRKAGFI</sequence>
<feature type="region of interest" description="Disordered" evidence="1">
    <location>
        <begin position="34"/>
        <end position="76"/>
    </location>
</feature>
<dbReference type="AlphaFoldDB" id="A0A078KS01"/>
<reference evidence="2 3" key="1">
    <citation type="submission" date="2014-06" db="EMBL/GenBank/DDBJ databases">
        <authorList>
            <person name="Urmite Genomes Urmite Genomes"/>
        </authorList>
    </citation>
    <scope>NUCLEOTIDE SEQUENCE [LARGE SCALE GENOMIC DNA]</scope>
</reference>
<dbReference type="Proteomes" id="UP000044071">
    <property type="component" value="Unassembled WGS sequence"/>
</dbReference>